<reference evidence="2" key="1">
    <citation type="journal article" date="2020" name="Mar. Drugs">
        <title>Transcriptomic Analysis of Four Cerianthid (Cnidaria, Ceriantharia) Venoms.</title>
        <authorList>
            <person name="Klompen A.M.L."/>
            <person name="Macrander J."/>
            <person name="Reitzel A.M."/>
            <person name="Stampar S.N."/>
        </authorList>
    </citation>
    <scope>NUCLEOTIDE SEQUENCE</scope>
</reference>
<feature type="signal peptide" evidence="1">
    <location>
        <begin position="1"/>
        <end position="18"/>
    </location>
</feature>
<dbReference type="EMBL" id="MT747604">
    <property type="protein sequence ID" value="QNH72538.1"/>
    <property type="molecule type" value="mRNA"/>
</dbReference>
<dbReference type="AlphaFoldDB" id="A0A7G7WZ49"/>
<dbReference type="Gene3D" id="2.60.120.40">
    <property type="match status" value="1"/>
</dbReference>
<sequence>MRFCILQLVLLGVVEVFSFEVMYVPPMTLGRSFDVSQFNIGTDVFPFESLRQRSEIPMRSTKVVSRIIKSAKDIEDVLDVSGQLSLKLKMGMLSIKGSGKYVKSTSSNENTVEMLIKITFRTVAETLIQAAQPYADWSTKKNLVGKHYVRAITYGGELIASLKFDAKETTAKEEIEAQLQAGIDLGGGVFDAEVYGRYASMIESASSSSDISIKIYSTAAMTKDPDSLESFIAAINEFPNQIKKSAGGRGIPIKADIAPLSTLPGATPELMFEHSRMFHLAMSTMVEYYDDIMYTINAIDNWLRKQSCPLTSDLESELYLFHRKLLRVNRLLVAEMISLDLGQLKGDAGVRKIQQVYNIYYGERYSKTRMTGRYMRKFKTLINAEKPAPQLVATLNGYIAFGIVAVERLMEKTTNDTNLVNSKLACDSISAPNTAVFSRNAENRYVIGDIQFLATSTEGKRFRQDERITFEEQTHDKGNQIKSSGNFRAPEKGIYLISHQIVISPDSSSAVLAFAVTKRDEAHSYLKDRILREECRTVELGSSTTYLIMMEANESIYVELSRGLVDGGNHVFITGTLVFPLP</sequence>
<organism evidence="2">
    <name type="scientific">Ceriantheomorphe brasiliensis</name>
    <dbReference type="NCBI Taxonomy" id="1048506"/>
    <lineage>
        <taxon>Eukaryota</taxon>
        <taxon>Metazoa</taxon>
        <taxon>Cnidaria</taxon>
        <taxon>Anthozoa</taxon>
        <taxon>Ceriantharia</taxon>
        <taxon>Spirularia</taxon>
        <taxon>Cerianthidae</taxon>
        <taxon>Ceriantheomorphe</taxon>
    </lineage>
</organism>
<name>A0A7G7WZ49_9CNID</name>
<reference evidence="2" key="2">
    <citation type="submission" date="2020-07" db="EMBL/GenBank/DDBJ databases">
        <authorList>
            <person name="Klompen A.L."/>
            <person name="Macrander J."/>
            <person name="Reitzel A.M."/>
            <person name="Stampar S.N."/>
        </authorList>
    </citation>
    <scope>NUCLEOTIDE SEQUENCE</scope>
</reference>
<accession>A0A7G7WZ49</accession>
<dbReference type="InterPro" id="IPR008983">
    <property type="entry name" value="Tumour_necrosis_fac-like_dom"/>
</dbReference>
<dbReference type="SUPFAM" id="SSF49842">
    <property type="entry name" value="TNF-like"/>
    <property type="match status" value="1"/>
</dbReference>
<evidence type="ECO:0000256" key="1">
    <source>
        <dbReference type="SAM" id="SignalP"/>
    </source>
</evidence>
<evidence type="ECO:0000313" key="2">
    <source>
        <dbReference type="EMBL" id="QNH72538.1"/>
    </source>
</evidence>
<protein>
    <submittedName>
        <fullName evidence="2">Toxin candidate TRINITY_DN18779_c0_g1_i1</fullName>
    </submittedName>
</protein>
<keyword evidence="1" id="KW-0732">Signal</keyword>
<feature type="chain" id="PRO_5028998409" evidence="1">
    <location>
        <begin position="19"/>
        <end position="582"/>
    </location>
</feature>
<proteinExistence type="evidence at transcript level"/>